<dbReference type="OrthoDB" id="9812192at2"/>
<dbReference type="Proteomes" id="UP000217005">
    <property type="component" value="Unassembled WGS sequence"/>
</dbReference>
<accession>A0A261S8E9</accession>
<dbReference type="Pfam" id="PF03992">
    <property type="entry name" value="ABM"/>
    <property type="match status" value="1"/>
</dbReference>
<keyword evidence="2" id="KW-0560">Oxidoreductase</keyword>
<evidence type="ECO:0000313" key="3">
    <source>
        <dbReference type="Proteomes" id="UP000217005"/>
    </source>
</evidence>
<reference evidence="2 3" key="1">
    <citation type="submission" date="2017-05" db="EMBL/GenBank/DDBJ databases">
        <title>Complete and WGS of Bordetella genogroups.</title>
        <authorList>
            <person name="Spilker T."/>
            <person name="LiPuma J."/>
        </authorList>
    </citation>
    <scope>NUCLEOTIDE SEQUENCE [LARGE SCALE GENOMIC DNA]</scope>
    <source>
        <strain evidence="2 3">AU17610</strain>
    </source>
</reference>
<dbReference type="SUPFAM" id="SSF54909">
    <property type="entry name" value="Dimeric alpha+beta barrel"/>
    <property type="match status" value="1"/>
</dbReference>
<dbReference type="RefSeq" id="WP_094827702.1">
    <property type="nucleotide sequence ID" value="NZ_NEVL01000004.1"/>
</dbReference>
<dbReference type="PANTHER" id="PTHR33336">
    <property type="entry name" value="QUINOL MONOOXYGENASE YGIN-RELATED"/>
    <property type="match status" value="1"/>
</dbReference>
<dbReference type="AlphaFoldDB" id="A0A261S8E9"/>
<organism evidence="2 3">
    <name type="scientific">Bordetella genomosp. 1</name>
    <dbReference type="NCBI Taxonomy" id="1395607"/>
    <lineage>
        <taxon>Bacteria</taxon>
        <taxon>Pseudomonadati</taxon>
        <taxon>Pseudomonadota</taxon>
        <taxon>Betaproteobacteria</taxon>
        <taxon>Burkholderiales</taxon>
        <taxon>Alcaligenaceae</taxon>
        <taxon>Bordetella</taxon>
    </lineage>
</organism>
<evidence type="ECO:0000259" key="1">
    <source>
        <dbReference type="PROSITE" id="PS51725"/>
    </source>
</evidence>
<keyword evidence="2" id="KW-0503">Monooxygenase</keyword>
<dbReference type="GO" id="GO:0004497">
    <property type="term" value="F:monooxygenase activity"/>
    <property type="evidence" value="ECO:0007669"/>
    <property type="project" value="UniProtKB-KW"/>
</dbReference>
<feature type="domain" description="ABM" evidence="1">
    <location>
        <begin position="6"/>
        <end position="94"/>
    </location>
</feature>
<name>A0A261S8E9_9BORD</name>
<dbReference type="EMBL" id="NEVL01000004">
    <property type="protein sequence ID" value="OZI32703.1"/>
    <property type="molecule type" value="Genomic_DNA"/>
</dbReference>
<dbReference type="PANTHER" id="PTHR33336:SF3">
    <property type="entry name" value="ABM DOMAIN-CONTAINING PROTEIN"/>
    <property type="match status" value="1"/>
</dbReference>
<evidence type="ECO:0000313" key="2">
    <source>
        <dbReference type="EMBL" id="OZI32703.1"/>
    </source>
</evidence>
<comment type="caution">
    <text evidence="2">The sequence shown here is derived from an EMBL/GenBank/DDBJ whole genome shotgun (WGS) entry which is preliminary data.</text>
</comment>
<dbReference type="PROSITE" id="PS51725">
    <property type="entry name" value="ABM"/>
    <property type="match status" value="1"/>
</dbReference>
<dbReference type="Gene3D" id="3.30.70.100">
    <property type="match status" value="1"/>
</dbReference>
<dbReference type="GO" id="GO:0005829">
    <property type="term" value="C:cytosol"/>
    <property type="evidence" value="ECO:0007669"/>
    <property type="project" value="TreeGrafter"/>
</dbReference>
<dbReference type="InterPro" id="IPR011008">
    <property type="entry name" value="Dimeric_a/b-barrel"/>
</dbReference>
<gene>
    <name evidence="2" type="ORF">CEG14_17505</name>
</gene>
<proteinExistence type="predicted"/>
<dbReference type="InterPro" id="IPR050744">
    <property type="entry name" value="AI-2_Isomerase_LsrG"/>
</dbReference>
<dbReference type="InterPro" id="IPR007138">
    <property type="entry name" value="ABM_dom"/>
</dbReference>
<sequence>MTSSLVSKIAVLKARPGQGEALKQALLPLVRDTRAEPGNLEYVLLRDTVNTDDFYVREVFQDDAAFAAHGNAAHFQRFLALSGPLMQGPITLIDVAVIA</sequence>
<protein>
    <submittedName>
        <fullName evidence="2">Antibiotic biosynthesis monooxygenase</fullName>
    </submittedName>
</protein>